<gene>
    <name evidence="1" type="ORF">ATO8_18694</name>
</gene>
<evidence type="ECO:0000313" key="2">
    <source>
        <dbReference type="Proteomes" id="UP000019063"/>
    </source>
</evidence>
<dbReference type="STRING" id="1379903.ATO8_18694"/>
<dbReference type="Proteomes" id="UP000019063">
    <property type="component" value="Unassembled WGS sequence"/>
</dbReference>
<dbReference type="AlphaFoldDB" id="W4HG05"/>
<sequence>MTESDSVFMSAVVALTAWPRPESNPDVRQILDRLEEVFPAVSGRAGTADELRFDDAPSAELKARVAELIEARATGSSADWDSAMVKLRLAVSSEFERRAVRSHVLWRLDPDG</sequence>
<keyword evidence="2" id="KW-1185">Reference proteome</keyword>
<accession>W4HG05</accession>
<evidence type="ECO:0000313" key="1">
    <source>
        <dbReference type="EMBL" id="ETW11076.1"/>
    </source>
</evidence>
<name>W4HG05_9RHOB</name>
<organism evidence="1 2">
    <name type="scientific">Roseivivax marinus</name>
    <dbReference type="NCBI Taxonomy" id="1379903"/>
    <lineage>
        <taxon>Bacteria</taxon>
        <taxon>Pseudomonadati</taxon>
        <taxon>Pseudomonadota</taxon>
        <taxon>Alphaproteobacteria</taxon>
        <taxon>Rhodobacterales</taxon>
        <taxon>Roseobacteraceae</taxon>
        <taxon>Roseivivax</taxon>
    </lineage>
</organism>
<comment type="caution">
    <text evidence="1">The sequence shown here is derived from an EMBL/GenBank/DDBJ whole genome shotgun (WGS) entry which is preliminary data.</text>
</comment>
<reference evidence="1 2" key="1">
    <citation type="journal article" date="2014" name="Antonie Van Leeuwenhoek">
        <title>Roseivivax atlanticus sp. nov., isolated from surface seawater of the Atlantic Ocean.</title>
        <authorList>
            <person name="Li G."/>
            <person name="Lai Q."/>
            <person name="Liu X."/>
            <person name="Sun F."/>
            <person name="Shao Z."/>
        </authorList>
    </citation>
    <scope>NUCLEOTIDE SEQUENCE [LARGE SCALE GENOMIC DNA]</scope>
    <source>
        <strain evidence="1 2">22II-s10s</strain>
    </source>
</reference>
<dbReference type="RefSeq" id="WP_043846781.1">
    <property type="nucleotide sequence ID" value="NZ_AQQW01000016.1"/>
</dbReference>
<protein>
    <submittedName>
        <fullName evidence="1">Uncharacterized protein</fullName>
    </submittedName>
</protein>
<proteinExistence type="predicted"/>
<dbReference type="EMBL" id="AQQW01000016">
    <property type="protein sequence ID" value="ETW11076.1"/>
    <property type="molecule type" value="Genomic_DNA"/>
</dbReference>